<organism evidence="7 8">
    <name type="scientific">Geobacillus stearothermophilus</name>
    <name type="common">Bacillus stearothermophilus</name>
    <dbReference type="NCBI Taxonomy" id="1422"/>
    <lineage>
        <taxon>Bacteria</taxon>
        <taxon>Bacillati</taxon>
        <taxon>Bacillota</taxon>
        <taxon>Bacilli</taxon>
        <taxon>Bacillales</taxon>
        <taxon>Anoxybacillaceae</taxon>
        <taxon>Geobacillus</taxon>
    </lineage>
</organism>
<evidence type="ECO:0000256" key="5">
    <source>
        <dbReference type="PROSITE-ProRule" id="PRU01240"/>
    </source>
</evidence>
<dbReference type="InterPro" id="IPR050131">
    <property type="entry name" value="Peptidase_S8_subtilisin-like"/>
</dbReference>
<reference evidence="7 8" key="1">
    <citation type="submission" date="2016-01" db="EMBL/GenBank/DDBJ databases">
        <title>Draft Genome Sequences of Seven Thermophilic Sporeformers Isolated from Foods.</title>
        <authorList>
            <person name="Berendsen E.M."/>
            <person name="Wells-Bennik M.H."/>
            <person name="Krawcyk A.O."/>
            <person name="De Jong A."/>
            <person name="Holsappel S."/>
            <person name="Eijlander R.T."/>
            <person name="Kuipers O.P."/>
        </authorList>
    </citation>
    <scope>NUCLEOTIDE SEQUENCE [LARGE SCALE GENOMIC DNA]</scope>
    <source>
        <strain evidence="7 8">B4109</strain>
    </source>
</reference>
<evidence type="ECO:0000259" key="6">
    <source>
        <dbReference type="Pfam" id="PF00082"/>
    </source>
</evidence>
<protein>
    <recommendedName>
        <fullName evidence="6">Peptidase S8/S53 domain-containing protein</fullName>
    </recommendedName>
</protein>
<sequence length="805" mass="92293">MEVYNHLPLPEYKGSMQRRKRPGGGGYRFPDNRKKAEYYEKTVSEANEIAKSFKEVKTKFKGKINPHLIYRIKVNQSVDYKTFEKTLHSLGGLTVLSVAEDKKGYWVVFSNDEELEVFKNKLAQYSGIKEGKKYDFFNAIDGIDDIPKEEKIGELIKKEPPKPREVNYFNVELWRMEDEDLFKFISQLKNTCDDPRKFQITDQLITRSFALLRVKMTTEIFEELLELKEIARIDRPFYPSFRPYEYNQIDISDFEVLPPYDDAVGILIVDSGITSNHPLLEKAVGREENFQEVEKETQDVAGHGTAVAGVAIYGNIEKCIAEREFAASNWIFSAKVMYGEKDLRGNIRAVYDEEKLLESQIYDAIKTFLDNPEYKIKAVNLSFGNVSDILKGENNRQFPLAALIDELAQEYSDVVFIVSAGNQHPRNFYELEEIVENYPHYLVENDDFRIINPATSALSLTVGSIASEARYFDPSLGGTEENMWVPIAKEYEPSPFTRTGFGINGMIKPELVHFGGNLILRNSHGYLMENLGGNMTLLSNDPMEKLFSFHYGTSFAAPQITHLAGLIANQFPDKSANFIKNLLLQSAEIPLLPSFKGNKNQKLKSTWRVLGYGFPDYEKAIHSFDNRIVLLDEGEIGLDEIKVFTVNLPKTFFETKGSKRISVVLTFNPPTRATRGDSYLGNRMEFKLFHSVHPDEVVEKYSEINLAEVGDETTPASLKRYEIELVPGANIRKAGCHQKGWKEYKREPRNLPNSPFTLVLINSNKWIDDENYKQSYCVSLVVEHSEEIQLYDAIRMEVQQRVRIR</sequence>
<keyword evidence="4 5" id="KW-0720">Serine protease</keyword>
<dbReference type="InterPro" id="IPR036852">
    <property type="entry name" value="Peptidase_S8/S53_dom_sf"/>
</dbReference>
<keyword evidence="3 5" id="KW-0378">Hydrolase</keyword>
<gene>
    <name evidence="7" type="ORF">B4109_3019</name>
</gene>
<evidence type="ECO:0000256" key="4">
    <source>
        <dbReference type="ARBA" id="ARBA00022825"/>
    </source>
</evidence>
<feature type="domain" description="Peptidase S8/S53" evidence="6">
    <location>
        <begin position="264"/>
        <end position="599"/>
    </location>
</feature>
<feature type="active site" description="Charge relay system" evidence="5">
    <location>
        <position position="270"/>
    </location>
</feature>
<dbReference type="Pfam" id="PF00082">
    <property type="entry name" value="Peptidase_S8"/>
    <property type="match status" value="1"/>
</dbReference>
<dbReference type="EMBL" id="LQYV01000024">
    <property type="protein sequence ID" value="KYD28556.1"/>
    <property type="molecule type" value="Genomic_DNA"/>
</dbReference>
<evidence type="ECO:0000313" key="7">
    <source>
        <dbReference type="EMBL" id="KYD28556.1"/>
    </source>
</evidence>
<dbReference type="GO" id="GO:0004252">
    <property type="term" value="F:serine-type endopeptidase activity"/>
    <property type="evidence" value="ECO:0007669"/>
    <property type="project" value="UniProtKB-UniRule"/>
</dbReference>
<dbReference type="InterPro" id="IPR015500">
    <property type="entry name" value="Peptidase_S8_subtilisin-rel"/>
</dbReference>
<evidence type="ECO:0000313" key="8">
    <source>
        <dbReference type="Proteomes" id="UP000075424"/>
    </source>
</evidence>
<dbReference type="SUPFAM" id="SSF52743">
    <property type="entry name" value="Subtilisin-like"/>
    <property type="match status" value="1"/>
</dbReference>
<dbReference type="AlphaFoldDB" id="A0A150MVU8"/>
<dbReference type="PRINTS" id="PR00723">
    <property type="entry name" value="SUBTILISIN"/>
</dbReference>
<dbReference type="PANTHER" id="PTHR43806">
    <property type="entry name" value="PEPTIDASE S8"/>
    <property type="match status" value="1"/>
</dbReference>
<evidence type="ECO:0000256" key="3">
    <source>
        <dbReference type="ARBA" id="ARBA00022801"/>
    </source>
</evidence>
<dbReference type="PATRIC" id="fig|1422.18.peg.2013"/>
<dbReference type="RefSeq" id="WP_061567218.1">
    <property type="nucleotide sequence ID" value="NZ_JARMST010000041.1"/>
</dbReference>
<feature type="active site" description="Charge relay system" evidence="5">
    <location>
        <position position="554"/>
    </location>
</feature>
<dbReference type="GO" id="GO:0006508">
    <property type="term" value="P:proteolysis"/>
    <property type="evidence" value="ECO:0007669"/>
    <property type="project" value="UniProtKB-KW"/>
</dbReference>
<accession>A0A150MVU8</accession>
<evidence type="ECO:0000256" key="1">
    <source>
        <dbReference type="ARBA" id="ARBA00011073"/>
    </source>
</evidence>
<comment type="similarity">
    <text evidence="1 5">Belongs to the peptidase S8 family.</text>
</comment>
<dbReference type="Proteomes" id="UP000075424">
    <property type="component" value="Unassembled WGS sequence"/>
</dbReference>
<dbReference type="PANTHER" id="PTHR43806:SF11">
    <property type="entry name" value="CEREVISIN-RELATED"/>
    <property type="match status" value="1"/>
</dbReference>
<keyword evidence="2 5" id="KW-0645">Protease</keyword>
<dbReference type="CDD" id="cd04847">
    <property type="entry name" value="Peptidases_S8_Subtilisin_like_2"/>
    <property type="match status" value="1"/>
</dbReference>
<evidence type="ECO:0000256" key="2">
    <source>
        <dbReference type="ARBA" id="ARBA00022670"/>
    </source>
</evidence>
<dbReference type="PROSITE" id="PS51892">
    <property type="entry name" value="SUBTILASE"/>
    <property type="match status" value="1"/>
</dbReference>
<proteinExistence type="inferred from homology"/>
<comment type="caution">
    <text evidence="7">The sequence shown here is derived from an EMBL/GenBank/DDBJ whole genome shotgun (WGS) entry which is preliminary data.</text>
</comment>
<name>A0A150MVU8_GEOSE</name>
<dbReference type="InterPro" id="IPR000209">
    <property type="entry name" value="Peptidase_S8/S53_dom"/>
</dbReference>
<feature type="active site" description="Charge relay system" evidence="5">
    <location>
        <position position="303"/>
    </location>
</feature>
<dbReference type="Gene3D" id="3.40.50.200">
    <property type="entry name" value="Peptidase S8/S53 domain"/>
    <property type="match status" value="1"/>
</dbReference>
<dbReference type="InterPro" id="IPR034074">
    <property type="entry name" value="Y4bN_pept_dom"/>
</dbReference>